<dbReference type="PANTHER" id="PTHR36838">
    <property type="entry name" value="AUXIN EFFLUX CARRIER FAMILY PROTEIN"/>
    <property type="match status" value="1"/>
</dbReference>
<dbReference type="InterPro" id="IPR004776">
    <property type="entry name" value="Mem_transp_PIN-like"/>
</dbReference>
<evidence type="ECO:0000256" key="4">
    <source>
        <dbReference type="ARBA" id="ARBA00022475"/>
    </source>
</evidence>
<dbReference type="GO" id="GO:0005886">
    <property type="term" value="C:plasma membrane"/>
    <property type="evidence" value="ECO:0007669"/>
    <property type="project" value="UniProtKB-SubCell"/>
</dbReference>
<comment type="subcellular location">
    <subcellularLocation>
        <location evidence="1">Cell membrane</location>
        <topology evidence="1">Multi-pass membrane protein</topology>
    </subcellularLocation>
</comment>
<dbReference type="AlphaFoldDB" id="A0A0G0VCI3"/>
<evidence type="ECO:0000256" key="8">
    <source>
        <dbReference type="SAM" id="Phobius"/>
    </source>
</evidence>
<reference evidence="9 10" key="1">
    <citation type="journal article" date="2015" name="Nature">
        <title>rRNA introns, odd ribosomes, and small enigmatic genomes across a large radiation of phyla.</title>
        <authorList>
            <person name="Brown C.T."/>
            <person name="Hug L.A."/>
            <person name="Thomas B.C."/>
            <person name="Sharon I."/>
            <person name="Castelle C.J."/>
            <person name="Singh A."/>
            <person name="Wilkins M.J."/>
            <person name="Williams K.H."/>
            <person name="Banfield J.F."/>
        </authorList>
    </citation>
    <scope>NUCLEOTIDE SEQUENCE [LARGE SCALE GENOMIC DNA]</scope>
</reference>
<keyword evidence="3" id="KW-0813">Transport</keyword>
<feature type="transmembrane region" description="Helical" evidence="8">
    <location>
        <begin position="64"/>
        <end position="84"/>
    </location>
</feature>
<evidence type="ECO:0000313" key="9">
    <source>
        <dbReference type="EMBL" id="KKR97361.1"/>
    </source>
</evidence>
<feature type="transmembrane region" description="Helical" evidence="8">
    <location>
        <begin position="96"/>
        <end position="117"/>
    </location>
</feature>
<keyword evidence="4" id="KW-1003">Cell membrane</keyword>
<evidence type="ECO:0000256" key="3">
    <source>
        <dbReference type="ARBA" id="ARBA00022448"/>
    </source>
</evidence>
<dbReference type="Proteomes" id="UP000034108">
    <property type="component" value="Unassembled WGS sequence"/>
</dbReference>
<feature type="transmembrane region" description="Helical" evidence="8">
    <location>
        <begin position="123"/>
        <end position="147"/>
    </location>
</feature>
<dbReference type="PANTHER" id="PTHR36838:SF3">
    <property type="entry name" value="TRANSPORTER AUXIN EFFLUX CARRIER EC FAMILY"/>
    <property type="match status" value="1"/>
</dbReference>
<evidence type="ECO:0000256" key="5">
    <source>
        <dbReference type="ARBA" id="ARBA00022692"/>
    </source>
</evidence>
<dbReference type="GO" id="GO:0055085">
    <property type="term" value="P:transmembrane transport"/>
    <property type="evidence" value="ECO:0007669"/>
    <property type="project" value="InterPro"/>
</dbReference>
<feature type="transmembrane region" description="Helical" evidence="8">
    <location>
        <begin position="6"/>
        <end position="22"/>
    </location>
</feature>
<keyword evidence="7 8" id="KW-0472">Membrane</keyword>
<evidence type="ECO:0000256" key="2">
    <source>
        <dbReference type="ARBA" id="ARBA00010145"/>
    </source>
</evidence>
<evidence type="ECO:0000313" key="10">
    <source>
        <dbReference type="Proteomes" id="UP000034108"/>
    </source>
</evidence>
<evidence type="ECO:0000256" key="1">
    <source>
        <dbReference type="ARBA" id="ARBA00004651"/>
    </source>
</evidence>
<feature type="transmembrane region" description="Helical" evidence="8">
    <location>
        <begin position="197"/>
        <end position="215"/>
    </location>
</feature>
<dbReference type="EMBL" id="LCAV01000033">
    <property type="protein sequence ID" value="KKR97361.1"/>
    <property type="molecule type" value="Genomic_DNA"/>
</dbReference>
<feature type="transmembrane region" description="Helical" evidence="8">
    <location>
        <begin position="287"/>
        <end position="307"/>
    </location>
</feature>
<dbReference type="InterPro" id="IPR038770">
    <property type="entry name" value="Na+/solute_symporter_sf"/>
</dbReference>
<accession>A0A0G0VCI3</accession>
<evidence type="ECO:0000256" key="6">
    <source>
        <dbReference type="ARBA" id="ARBA00022989"/>
    </source>
</evidence>
<comment type="caution">
    <text evidence="9">The sequence shown here is derived from an EMBL/GenBank/DDBJ whole genome shotgun (WGS) entry which is preliminary data.</text>
</comment>
<evidence type="ECO:0000256" key="7">
    <source>
        <dbReference type="ARBA" id="ARBA00023136"/>
    </source>
</evidence>
<dbReference type="Pfam" id="PF03547">
    <property type="entry name" value="Mem_trans"/>
    <property type="match status" value="1"/>
</dbReference>
<name>A0A0G0VCI3_9BACT</name>
<feature type="transmembrane region" description="Helical" evidence="8">
    <location>
        <begin position="222"/>
        <end position="244"/>
    </location>
</feature>
<proteinExistence type="inferred from homology"/>
<protein>
    <submittedName>
        <fullName evidence="9">Auxin Efflux Carrier</fullName>
    </submittedName>
</protein>
<dbReference type="STRING" id="1619048.UU49_C0033G0004"/>
<dbReference type="Gene3D" id="1.20.1530.20">
    <property type="match status" value="2"/>
</dbReference>
<sequence>MSQIFSIIAPLFLVIFVSALLQRWMKIGENWSQVLNELALKIGLPVLIFSALAKTTFSFSEQSILIIFNSIFIIATFVFAFLLGKILRLEKKMFRTFFLCLIFGNTAYLGIPVLIQISGEKILSSASLIVAIYLFWIFTLGIGFLEFNDKQKRKRDILKTIFVDLVKNPLLAAVVLGILVASFKIILPSVLTKSLDMITASVTPTVLIVIGLFIGRSKIGKIIDWVPALLFSLATLIILPAAFYFGVKFLGFSPSLFFPSIIQAAMPLAITPFALSDKFGLHKEFIARSIVLSTILSIISLPFWISILSAT</sequence>
<feature type="transmembrane region" description="Helical" evidence="8">
    <location>
        <begin position="256"/>
        <end position="275"/>
    </location>
</feature>
<feature type="transmembrane region" description="Helical" evidence="8">
    <location>
        <begin position="34"/>
        <end position="52"/>
    </location>
</feature>
<keyword evidence="6 8" id="KW-1133">Transmembrane helix</keyword>
<gene>
    <name evidence="9" type="ORF">UU49_C0033G0004</name>
</gene>
<comment type="similarity">
    <text evidence="2">Belongs to the auxin efflux carrier (TC 2.A.69) family.</text>
</comment>
<feature type="transmembrane region" description="Helical" evidence="8">
    <location>
        <begin position="168"/>
        <end position="191"/>
    </location>
</feature>
<keyword evidence="5 8" id="KW-0812">Transmembrane</keyword>
<organism evidence="9 10">
    <name type="scientific">Candidatus Magasanikbacteria bacterium GW2011_GWC2_41_17</name>
    <dbReference type="NCBI Taxonomy" id="1619048"/>
    <lineage>
        <taxon>Bacteria</taxon>
        <taxon>Candidatus Magasanikiibacteriota</taxon>
    </lineage>
</organism>